<name>A0AAU7CEE2_9BACT</name>
<proteinExistence type="predicted"/>
<accession>A0AAU7CEE2</accession>
<dbReference type="EMBL" id="CP155447">
    <property type="protein sequence ID" value="XBH03418.1"/>
    <property type="molecule type" value="Genomic_DNA"/>
</dbReference>
<protein>
    <submittedName>
        <fullName evidence="2">Uncharacterized protein</fullName>
    </submittedName>
</protein>
<sequence length="229" mass="26277">MSAPSIDDRANRSETGDLTSRLNAVVEEAKERAKTFQTEAETARHAVQERFQKFLPIAERIVAIAREKLEQLRERLEFDVIPAQYQTEQSYSRSVTLDVKSELAGVIKVAFRLTHDSDVRQISLAYDLQIVPVFFRFNSHSEFEMPLEAFDEAVVGKWLDDRIIEFANALLELRSTKQHQARVMVSDTVAGITFPKYFAAATLDHDGTTYYFISEETRREFAERHGLNP</sequence>
<keyword evidence="1" id="KW-0175">Coiled coil</keyword>
<feature type="coiled-coil region" evidence="1">
    <location>
        <begin position="26"/>
        <end position="75"/>
    </location>
</feature>
<reference evidence="2" key="1">
    <citation type="submission" date="2024-05" db="EMBL/GenBank/DDBJ databases">
        <title>Planctomycetes of the genus Singulisphaera possess chitinolytic capabilities.</title>
        <authorList>
            <person name="Ivanova A."/>
        </authorList>
    </citation>
    <scope>NUCLEOTIDE SEQUENCE</scope>
    <source>
        <strain evidence="2">Ch08T</strain>
    </source>
</reference>
<evidence type="ECO:0000256" key="1">
    <source>
        <dbReference type="SAM" id="Coils"/>
    </source>
</evidence>
<gene>
    <name evidence="2" type="ORF">V5E97_34690</name>
</gene>
<evidence type="ECO:0000313" key="2">
    <source>
        <dbReference type="EMBL" id="XBH03418.1"/>
    </source>
</evidence>
<dbReference type="AlphaFoldDB" id="A0AAU7CEE2"/>
<dbReference type="RefSeq" id="WP_406696151.1">
    <property type="nucleotide sequence ID" value="NZ_CP155447.1"/>
</dbReference>
<organism evidence="2">
    <name type="scientific">Singulisphaera sp. Ch08</name>
    <dbReference type="NCBI Taxonomy" id="3120278"/>
    <lineage>
        <taxon>Bacteria</taxon>
        <taxon>Pseudomonadati</taxon>
        <taxon>Planctomycetota</taxon>
        <taxon>Planctomycetia</taxon>
        <taxon>Isosphaerales</taxon>
        <taxon>Isosphaeraceae</taxon>
        <taxon>Singulisphaera</taxon>
    </lineage>
</organism>